<dbReference type="KEGG" id="halh:HTSR_1538"/>
<feature type="DNA-binding region" description="H-T-H motif" evidence="4">
    <location>
        <begin position="33"/>
        <end position="52"/>
    </location>
</feature>
<sequence length="207" mass="23976">MKGFSEDERERIRAELIEAGKELFTAIGLERTRVRDLTDEVGIGTSTFYQFFDSKGTLYLTVLDHEVERIAQSYEGKLDSAPDIRSEVRLGLEALFEELETNPLFYRAVVENERQQLLRNLPPEQQLGNFKEGRDTLVTLAERWTRNPRFQLDDPVAVVDLLRLLSQTVRLREQFETLSTIEEYESARNVLIDSLVHGLTDQEHTED</sequence>
<dbReference type="PROSITE" id="PS50977">
    <property type="entry name" value="HTH_TETR_2"/>
    <property type="match status" value="1"/>
</dbReference>
<gene>
    <name evidence="6" type="ORF">HTSR_1538</name>
</gene>
<proteinExistence type="predicted"/>
<evidence type="ECO:0000313" key="6">
    <source>
        <dbReference type="EMBL" id="AOW80711.1"/>
    </source>
</evidence>
<accession>A0A1D8S5T3</accession>
<dbReference type="GeneID" id="29829530"/>
<dbReference type="PANTHER" id="PTHR30055:SF234">
    <property type="entry name" value="HTH-TYPE TRANSCRIPTIONAL REGULATOR BETI"/>
    <property type="match status" value="1"/>
</dbReference>
<evidence type="ECO:0000256" key="1">
    <source>
        <dbReference type="ARBA" id="ARBA00023015"/>
    </source>
</evidence>
<dbReference type="PANTHER" id="PTHR30055">
    <property type="entry name" value="HTH-TYPE TRANSCRIPTIONAL REGULATOR RUTR"/>
    <property type="match status" value="1"/>
</dbReference>
<evidence type="ECO:0000256" key="2">
    <source>
        <dbReference type="ARBA" id="ARBA00023125"/>
    </source>
</evidence>
<name>A0A1D8S5T3_9EURY</name>
<keyword evidence="2 4" id="KW-0238">DNA-binding</keyword>
<dbReference type="STRING" id="1873524.HSR6_1609"/>
<evidence type="ECO:0000313" key="7">
    <source>
        <dbReference type="Proteomes" id="UP000185608"/>
    </source>
</evidence>
<dbReference type="InterPro" id="IPR050109">
    <property type="entry name" value="HTH-type_TetR-like_transc_reg"/>
</dbReference>
<dbReference type="RefSeq" id="WP_070365386.1">
    <property type="nucleotide sequence ID" value="NZ_CP016070.1"/>
</dbReference>
<dbReference type="InterPro" id="IPR001647">
    <property type="entry name" value="HTH_TetR"/>
</dbReference>
<dbReference type="AlphaFoldDB" id="A0A1D8S5T3"/>
<evidence type="ECO:0000256" key="4">
    <source>
        <dbReference type="PROSITE-ProRule" id="PRU00335"/>
    </source>
</evidence>
<dbReference type="Gene3D" id="1.10.357.10">
    <property type="entry name" value="Tetracycline Repressor, domain 2"/>
    <property type="match status" value="1"/>
</dbReference>
<feature type="domain" description="HTH tetR-type" evidence="5">
    <location>
        <begin position="10"/>
        <end position="70"/>
    </location>
</feature>
<dbReference type="Proteomes" id="UP000185608">
    <property type="component" value="Chromosome"/>
</dbReference>
<dbReference type="GO" id="GO:0003700">
    <property type="term" value="F:DNA-binding transcription factor activity"/>
    <property type="evidence" value="ECO:0007669"/>
    <property type="project" value="TreeGrafter"/>
</dbReference>
<evidence type="ECO:0000256" key="3">
    <source>
        <dbReference type="ARBA" id="ARBA00023163"/>
    </source>
</evidence>
<dbReference type="InterPro" id="IPR009057">
    <property type="entry name" value="Homeodomain-like_sf"/>
</dbReference>
<reference evidence="6 7" key="1">
    <citation type="submission" date="2016-06" db="EMBL/GenBank/DDBJ databases">
        <title>Discovery of anaerobic lithoheterotrophic haloarchaeon capable of sulfur respiration by hydrogen and formate.</title>
        <authorList>
            <person name="Sorokin D.Y."/>
            <person name="Kublanov I.V."/>
            <person name="Roman P."/>
            <person name="Sinninghe Damste J.S."/>
            <person name="Golyshin P.N."/>
            <person name="Rojo D."/>
            <person name="Ciordia S."/>
            <person name="Mena Md.C."/>
            <person name="Ferrer M."/>
            <person name="Smedile F."/>
            <person name="Messina E."/>
            <person name="La Cono V."/>
            <person name="Yakimov M.M."/>
        </authorList>
    </citation>
    <scope>NUCLEOTIDE SEQUENCE [LARGE SCALE GENOMIC DNA]</scope>
    <source>
        <strain evidence="6 7">HTSR1</strain>
    </source>
</reference>
<dbReference type="SUPFAM" id="SSF46689">
    <property type="entry name" value="Homeodomain-like"/>
    <property type="match status" value="1"/>
</dbReference>
<keyword evidence="1" id="KW-0805">Transcription regulation</keyword>
<dbReference type="PATRIC" id="fig|1855411.3.peg.1540"/>
<dbReference type="EMBL" id="CP016070">
    <property type="protein sequence ID" value="AOW80711.1"/>
    <property type="molecule type" value="Genomic_DNA"/>
</dbReference>
<evidence type="ECO:0000259" key="5">
    <source>
        <dbReference type="PROSITE" id="PS50977"/>
    </source>
</evidence>
<dbReference type="GO" id="GO:0000976">
    <property type="term" value="F:transcription cis-regulatory region binding"/>
    <property type="evidence" value="ECO:0007669"/>
    <property type="project" value="TreeGrafter"/>
</dbReference>
<protein>
    <submittedName>
        <fullName evidence="6">TetR family transcriptional regulator</fullName>
    </submittedName>
</protein>
<organism evidence="6 7">
    <name type="scientific">Halodesulfurarchaeum formicicum</name>
    <dbReference type="NCBI Taxonomy" id="1873524"/>
    <lineage>
        <taxon>Archaea</taxon>
        <taxon>Methanobacteriati</taxon>
        <taxon>Methanobacteriota</taxon>
        <taxon>Stenosarchaea group</taxon>
        <taxon>Halobacteria</taxon>
        <taxon>Halobacteriales</taxon>
        <taxon>Halobacteriaceae</taxon>
        <taxon>Halodesulfurarchaeum</taxon>
    </lineage>
</organism>
<dbReference type="Pfam" id="PF00440">
    <property type="entry name" value="TetR_N"/>
    <property type="match status" value="1"/>
</dbReference>
<keyword evidence="3" id="KW-0804">Transcription</keyword>